<proteinExistence type="predicted"/>
<dbReference type="SMART" id="SM01337">
    <property type="entry name" value="APC10"/>
    <property type="match status" value="1"/>
</dbReference>
<feature type="non-terminal residue" evidence="2">
    <location>
        <position position="1"/>
    </location>
</feature>
<dbReference type="Proteomes" id="UP001163046">
    <property type="component" value="Unassembled WGS sequence"/>
</dbReference>
<accession>A0A9X0D1A6</accession>
<evidence type="ECO:0000313" key="3">
    <source>
        <dbReference type="Proteomes" id="UP001163046"/>
    </source>
</evidence>
<dbReference type="OrthoDB" id="8068875at2759"/>
<dbReference type="InterPro" id="IPR004939">
    <property type="entry name" value="APC_su10/DOC_dom"/>
</dbReference>
<reference evidence="2" key="1">
    <citation type="submission" date="2023-01" db="EMBL/GenBank/DDBJ databases">
        <title>Genome assembly of the deep-sea coral Lophelia pertusa.</title>
        <authorList>
            <person name="Herrera S."/>
            <person name="Cordes E."/>
        </authorList>
    </citation>
    <scope>NUCLEOTIDE SEQUENCE</scope>
    <source>
        <strain evidence="2">USNM1676648</strain>
        <tissue evidence="2">Polyp</tissue>
    </source>
</reference>
<keyword evidence="2" id="KW-0012">Acyltransferase</keyword>
<dbReference type="PANTHER" id="PTHR22771:SF4">
    <property type="entry name" value="CULLIN 7-RELATED"/>
    <property type="match status" value="1"/>
</dbReference>
<dbReference type="EMBL" id="MU825908">
    <property type="protein sequence ID" value="KAJ7383021.1"/>
    <property type="molecule type" value="Genomic_DNA"/>
</dbReference>
<dbReference type="Gene3D" id="2.60.120.260">
    <property type="entry name" value="Galactose-binding domain-like"/>
    <property type="match status" value="1"/>
</dbReference>
<dbReference type="InterPro" id="IPR045093">
    <property type="entry name" value="Cullin"/>
</dbReference>
<organism evidence="2 3">
    <name type="scientific">Desmophyllum pertusum</name>
    <dbReference type="NCBI Taxonomy" id="174260"/>
    <lineage>
        <taxon>Eukaryota</taxon>
        <taxon>Metazoa</taxon>
        <taxon>Cnidaria</taxon>
        <taxon>Anthozoa</taxon>
        <taxon>Hexacorallia</taxon>
        <taxon>Scleractinia</taxon>
        <taxon>Caryophylliina</taxon>
        <taxon>Caryophylliidae</taxon>
        <taxon>Desmophyllum</taxon>
    </lineage>
</organism>
<dbReference type="Pfam" id="PF03256">
    <property type="entry name" value="ANAPC10"/>
    <property type="match status" value="1"/>
</dbReference>
<gene>
    <name evidence="2" type="primary">HECTD3_2</name>
    <name evidence="2" type="ORF">OS493_031191</name>
</gene>
<feature type="domain" description="DOC" evidence="1">
    <location>
        <begin position="188"/>
        <end position="360"/>
    </location>
</feature>
<comment type="caution">
    <text evidence="2">The sequence shown here is derived from an EMBL/GenBank/DDBJ whole genome shotgun (WGS) entry which is preliminary data.</text>
</comment>
<dbReference type="SUPFAM" id="SSF49785">
    <property type="entry name" value="Galactose-binding domain-like"/>
    <property type="match status" value="1"/>
</dbReference>
<dbReference type="EC" id="2.3.2.26" evidence="2"/>
<dbReference type="PROSITE" id="PS51284">
    <property type="entry name" value="DOC"/>
    <property type="match status" value="1"/>
</dbReference>
<keyword evidence="3" id="KW-1185">Reference proteome</keyword>
<name>A0A9X0D1A6_9CNID</name>
<dbReference type="AlphaFoldDB" id="A0A9X0D1A6"/>
<sequence length="360" mass="40293">MKNEPARRRLARIRCLLESIKRIEQGKSLPLPLCFVPAEVEYLREAECKTPSVLSIRGKPQNEAQCVGELPSVSNLQLFASGDEFFNNNGSWIKLCQKTLQKYCSGKQVKEGWVLAVPFDTKHGVGTPYLKPADVSSSSKGHKTIKSWQEAVEVCYALRISDPPSIEKYADKEAVQQLSSPPPNWSLDADEELAKFMADHVNKHEASLGNISRYVESVQVSSEEESKDALTDGDPDTYWETDGSQGRHWIKLSMRPGTVIRQLFVTVDSKDDNYMPCHIVVMAGDAASLKEINETFIDASYSGDVCIVKGLTEYYNIIQIRIKECKDEGIDTRIHGIKLISESEKEPGLNQDLFTSTELI</sequence>
<dbReference type="InterPro" id="IPR008979">
    <property type="entry name" value="Galactose-bd-like_sf"/>
</dbReference>
<dbReference type="PANTHER" id="PTHR22771">
    <property type="entry name" value="CULLIN AND GALACTOSE-BINDING DOMAIN-CONTAINING"/>
    <property type="match status" value="1"/>
</dbReference>
<evidence type="ECO:0000313" key="2">
    <source>
        <dbReference type="EMBL" id="KAJ7383021.1"/>
    </source>
</evidence>
<protein>
    <submittedName>
        <fullName evidence="2">E3 ubiquitin-protein ligase HTD3</fullName>
        <ecNumber evidence="2">2.3.2.26</ecNumber>
    </submittedName>
</protein>
<keyword evidence="2" id="KW-0808">Transferase</keyword>
<evidence type="ECO:0000259" key="1">
    <source>
        <dbReference type="PROSITE" id="PS51284"/>
    </source>
</evidence>
<dbReference type="GO" id="GO:0061630">
    <property type="term" value="F:ubiquitin protein ligase activity"/>
    <property type="evidence" value="ECO:0007669"/>
    <property type="project" value="UniProtKB-EC"/>
</dbReference>